<evidence type="ECO:0000256" key="1">
    <source>
        <dbReference type="ARBA" id="ARBA00004196"/>
    </source>
</evidence>
<dbReference type="RefSeq" id="WP_069638546.1">
    <property type="nucleotide sequence ID" value="NZ_JAFBEZ010000003.1"/>
</dbReference>
<dbReference type="AlphaFoldDB" id="A0A1E5HFT8"/>
<dbReference type="PANTHER" id="PTHR32347:SF14">
    <property type="entry name" value="EFFLUX SYSTEM COMPONENT YKNX-RELATED"/>
    <property type="match status" value="1"/>
</dbReference>
<dbReference type="EMBL" id="MIKC01000001">
    <property type="protein sequence ID" value="OEG23812.1"/>
    <property type="molecule type" value="Genomic_DNA"/>
</dbReference>
<dbReference type="Gene3D" id="2.40.30.170">
    <property type="match status" value="1"/>
</dbReference>
<evidence type="ECO:0000313" key="5">
    <source>
        <dbReference type="EMBL" id="OEG23812.1"/>
    </source>
</evidence>
<dbReference type="PANTHER" id="PTHR32347">
    <property type="entry name" value="EFFLUX SYSTEM COMPONENT YKNX-RELATED"/>
    <property type="match status" value="1"/>
</dbReference>
<keyword evidence="2" id="KW-0175">Coiled coil</keyword>
<accession>A0A1E5HFT8</accession>
<evidence type="ECO:0000313" key="6">
    <source>
        <dbReference type="Proteomes" id="UP000094469"/>
    </source>
</evidence>
<comment type="subcellular location">
    <subcellularLocation>
        <location evidence="1">Cell envelope</location>
    </subcellularLocation>
</comment>
<dbReference type="GO" id="GO:0030313">
    <property type="term" value="C:cell envelope"/>
    <property type="evidence" value="ECO:0007669"/>
    <property type="project" value="UniProtKB-SubCell"/>
</dbReference>
<dbReference type="InterPro" id="IPR058637">
    <property type="entry name" value="YknX-like_C"/>
</dbReference>
<proteinExistence type="predicted"/>
<protein>
    <recommendedName>
        <fullName evidence="7">RND transporter</fullName>
    </recommendedName>
</protein>
<feature type="domain" description="YknX-like barrel-sandwich hybrid" evidence="3">
    <location>
        <begin position="66"/>
        <end position="125"/>
    </location>
</feature>
<feature type="domain" description="YknX-like C-terminal permuted SH3-like" evidence="4">
    <location>
        <begin position="216"/>
        <end position="284"/>
    </location>
</feature>
<dbReference type="InterPro" id="IPR058639">
    <property type="entry name" value="BSH_YknX-like"/>
</dbReference>
<evidence type="ECO:0000256" key="2">
    <source>
        <dbReference type="ARBA" id="ARBA00023054"/>
    </source>
</evidence>
<dbReference type="Proteomes" id="UP000094469">
    <property type="component" value="Unassembled WGS sequence"/>
</dbReference>
<organism evidence="5 6">
    <name type="scientific">Enterococcus ureilyticus</name>
    <dbReference type="NCBI Taxonomy" id="1131292"/>
    <lineage>
        <taxon>Bacteria</taxon>
        <taxon>Bacillati</taxon>
        <taxon>Bacillota</taxon>
        <taxon>Bacilli</taxon>
        <taxon>Lactobacillales</taxon>
        <taxon>Enterococcaceae</taxon>
        <taxon>Enterococcus</taxon>
    </lineage>
</organism>
<dbReference type="Gene3D" id="2.40.50.100">
    <property type="match status" value="1"/>
</dbReference>
<dbReference type="OrthoDB" id="2291050at2"/>
<dbReference type="Gene3D" id="6.20.50.140">
    <property type="match status" value="1"/>
</dbReference>
<evidence type="ECO:0000259" key="4">
    <source>
        <dbReference type="Pfam" id="PF25989"/>
    </source>
</evidence>
<name>A0A1E5HFT8_9ENTE</name>
<dbReference type="STRING" id="1131292.BCR24_00190"/>
<dbReference type="Pfam" id="PF25989">
    <property type="entry name" value="YknX_C"/>
    <property type="match status" value="1"/>
</dbReference>
<dbReference type="InterPro" id="IPR050465">
    <property type="entry name" value="UPF0194_transport"/>
</dbReference>
<sequence length="286" mass="30187">MKKKTIFSIIALLAVVIIILLFVQGNSGKTNASKVRTGEVKTETIVETLSTTGTLIPNQTQSLMGTGNVIEVSVSVGDHVDKDKVLATYDNGLQLTAAFSGTITQVNIVAKQADTNAQQGKPSIQLDDLSTLKVQLSLTNSEASAVTIDQKANIISGNQTFSGKVAEKDPVALSTQSTAGTSTSLGAIVTFDQAPENLFSGFDVDVDITTNTAENVLALPIEALTYNSKNDPIVYLIKDGKAKETKITIGIQSDKLIEIKSGLKEGETVILSPSSDIKNNTAVTKE</sequence>
<evidence type="ECO:0008006" key="7">
    <source>
        <dbReference type="Google" id="ProtNLM"/>
    </source>
</evidence>
<comment type="caution">
    <text evidence="5">The sequence shown here is derived from an EMBL/GenBank/DDBJ whole genome shotgun (WGS) entry which is preliminary data.</text>
</comment>
<reference evidence="6" key="1">
    <citation type="submission" date="2016-09" db="EMBL/GenBank/DDBJ databases">
        <authorList>
            <person name="Gulvik C.A."/>
        </authorList>
    </citation>
    <scope>NUCLEOTIDE SEQUENCE [LARGE SCALE GENOMIC DNA]</scope>
    <source>
        <strain evidence="6">LMG 26676</strain>
    </source>
</reference>
<gene>
    <name evidence="5" type="ORF">BCR24_00190</name>
</gene>
<keyword evidence="6" id="KW-1185">Reference proteome</keyword>
<dbReference type="Pfam" id="PF25984">
    <property type="entry name" value="BSH_YknX"/>
    <property type="match status" value="1"/>
</dbReference>
<evidence type="ECO:0000259" key="3">
    <source>
        <dbReference type="Pfam" id="PF25984"/>
    </source>
</evidence>